<dbReference type="Proteomes" id="UP000800041">
    <property type="component" value="Unassembled WGS sequence"/>
</dbReference>
<keyword evidence="7" id="KW-0175">Coiled coil</keyword>
<dbReference type="Pfam" id="PF05700">
    <property type="entry name" value="BCAS2"/>
    <property type="match status" value="1"/>
</dbReference>
<dbReference type="GO" id="GO:0071013">
    <property type="term" value="C:catalytic step 2 spliceosome"/>
    <property type="evidence" value="ECO:0007669"/>
    <property type="project" value="TreeGrafter"/>
</dbReference>
<evidence type="ECO:0000256" key="1">
    <source>
        <dbReference type="ARBA" id="ARBA00004123"/>
    </source>
</evidence>
<keyword evidence="3" id="KW-0507">mRNA processing</keyword>
<dbReference type="GO" id="GO:0071011">
    <property type="term" value="C:precatalytic spliceosome"/>
    <property type="evidence" value="ECO:0007669"/>
    <property type="project" value="TreeGrafter"/>
</dbReference>
<evidence type="ECO:0000256" key="3">
    <source>
        <dbReference type="ARBA" id="ARBA00022664"/>
    </source>
</evidence>
<sequence>MPFMHESSEALTYIDPPPTSTSLAQIDALIAAELASTDTNTLHPSIPTLTSPSFTSLQSQHERLAAGETLSSSRPAGTGIDTSLFDLLDIPDEFEEPAQPLSTEEESQELSSRKTAFLNQTTDYTLRAAPLHTYLLTRQTTLSLLSTPPFGKNPWLVANHALEAQVKATEAAVSEMKRETEEVERRRRELQEEARPELEELEGAWRRGVRRGVEVEVAAEGVRGEILGMRRRGAV</sequence>
<protein>
    <recommendedName>
        <fullName evidence="10">Breast carcinoma amplified sequence 2</fullName>
    </recommendedName>
</protein>
<evidence type="ECO:0000256" key="4">
    <source>
        <dbReference type="ARBA" id="ARBA00022728"/>
    </source>
</evidence>
<keyword evidence="4" id="KW-0747">Spliceosome</keyword>
<dbReference type="InterPro" id="IPR008409">
    <property type="entry name" value="SPF27"/>
</dbReference>
<evidence type="ECO:0000256" key="2">
    <source>
        <dbReference type="ARBA" id="ARBA00010788"/>
    </source>
</evidence>
<accession>A0A6G1GP76</accession>
<evidence type="ECO:0000313" key="9">
    <source>
        <dbReference type="Proteomes" id="UP000800041"/>
    </source>
</evidence>
<comment type="similarity">
    <text evidence="2">Belongs to the SPF27 family.</text>
</comment>
<dbReference type="AlphaFoldDB" id="A0A6G1GP76"/>
<name>A0A6G1GP76_9PEZI</name>
<dbReference type="GO" id="GO:0006397">
    <property type="term" value="P:mRNA processing"/>
    <property type="evidence" value="ECO:0007669"/>
    <property type="project" value="UniProtKB-KW"/>
</dbReference>
<dbReference type="OrthoDB" id="205794at2759"/>
<dbReference type="EMBL" id="ML977182">
    <property type="protein sequence ID" value="KAF1982632.1"/>
    <property type="molecule type" value="Genomic_DNA"/>
</dbReference>
<feature type="coiled-coil region" evidence="7">
    <location>
        <begin position="159"/>
        <end position="193"/>
    </location>
</feature>
<keyword evidence="5" id="KW-0508">mRNA splicing</keyword>
<proteinExistence type="inferred from homology"/>
<comment type="subcellular location">
    <subcellularLocation>
        <location evidence="1">Nucleus</location>
    </subcellularLocation>
</comment>
<organism evidence="8 9">
    <name type="scientific">Aulographum hederae CBS 113979</name>
    <dbReference type="NCBI Taxonomy" id="1176131"/>
    <lineage>
        <taxon>Eukaryota</taxon>
        <taxon>Fungi</taxon>
        <taxon>Dikarya</taxon>
        <taxon>Ascomycota</taxon>
        <taxon>Pezizomycotina</taxon>
        <taxon>Dothideomycetes</taxon>
        <taxon>Pleosporomycetidae</taxon>
        <taxon>Aulographales</taxon>
        <taxon>Aulographaceae</taxon>
    </lineage>
</organism>
<dbReference type="PANTHER" id="PTHR13296">
    <property type="entry name" value="BCAS2 PROTEIN"/>
    <property type="match status" value="1"/>
</dbReference>
<keyword evidence="6" id="KW-0539">Nucleus</keyword>
<gene>
    <name evidence="8" type="ORF">K402DRAFT_466594</name>
</gene>
<dbReference type="GO" id="GO:0000974">
    <property type="term" value="C:Prp19 complex"/>
    <property type="evidence" value="ECO:0007669"/>
    <property type="project" value="TreeGrafter"/>
</dbReference>
<evidence type="ECO:0000313" key="8">
    <source>
        <dbReference type="EMBL" id="KAF1982632.1"/>
    </source>
</evidence>
<evidence type="ECO:0000256" key="5">
    <source>
        <dbReference type="ARBA" id="ARBA00023187"/>
    </source>
</evidence>
<reference evidence="8" key="1">
    <citation type="journal article" date="2020" name="Stud. Mycol.">
        <title>101 Dothideomycetes genomes: a test case for predicting lifestyles and emergence of pathogens.</title>
        <authorList>
            <person name="Haridas S."/>
            <person name="Albert R."/>
            <person name="Binder M."/>
            <person name="Bloem J."/>
            <person name="Labutti K."/>
            <person name="Salamov A."/>
            <person name="Andreopoulos B."/>
            <person name="Baker S."/>
            <person name="Barry K."/>
            <person name="Bills G."/>
            <person name="Bluhm B."/>
            <person name="Cannon C."/>
            <person name="Castanera R."/>
            <person name="Culley D."/>
            <person name="Daum C."/>
            <person name="Ezra D."/>
            <person name="Gonzalez J."/>
            <person name="Henrissat B."/>
            <person name="Kuo A."/>
            <person name="Liang C."/>
            <person name="Lipzen A."/>
            <person name="Lutzoni F."/>
            <person name="Magnuson J."/>
            <person name="Mondo S."/>
            <person name="Nolan M."/>
            <person name="Ohm R."/>
            <person name="Pangilinan J."/>
            <person name="Park H.-J."/>
            <person name="Ramirez L."/>
            <person name="Alfaro M."/>
            <person name="Sun H."/>
            <person name="Tritt A."/>
            <person name="Yoshinaga Y."/>
            <person name="Zwiers L.-H."/>
            <person name="Turgeon B."/>
            <person name="Goodwin S."/>
            <person name="Spatafora J."/>
            <person name="Crous P."/>
            <person name="Grigoriev I."/>
        </authorList>
    </citation>
    <scope>NUCLEOTIDE SEQUENCE</scope>
    <source>
        <strain evidence="8">CBS 113979</strain>
    </source>
</reference>
<evidence type="ECO:0000256" key="6">
    <source>
        <dbReference type="ARBA" id="ARBA00023242"/>
    </source>
</evidence>
<dbReference type="PANTHER" id="PTHR13296:SF0">
    <property type="entry name" value="PRE-MRNA-SPLICING FACTOR SPF27"/>
    <property type="match status" value="1"/>
</dbReference>
<keyword evidence="9" id="KW-1185">Reference proteome</keyword>
<dbReference type="GO" id="GO:0008380">
    <property type="term" value="P:RNA splicing"/>
    <property type="evidence" value="ECO:0007669"/>
    <property type="project" value="UniProtKB-KW"/>
</dbReference>
<evidence type="ECO:0000256" key="7">
    <source>
        <dbReference type="SAM" id="Coils"/>
    </source>
</evidence>
<evidence type="ECO:0008006" key="10">
    <source>
        <dbReference type="Google" id="ProtNLM"/>
    </source>
</evidence>